<dbReference type="Gene3D" id="2.40.128.110">
    <property type="entry name" value="Lipid/polyisoprenoid-binding, YceI-like"/>
    <property type="match status" value="1"/>
</dbReference>
<feature type="domain" description="Lipid/polyisoprenoid-binding YceI-like" evidence="1">
    <location>
        <begin position="72"/>
        <end position="247"/>
    </location>
</feature>
<accession>A0A1R3XPN1</accession>
<evidence type="ECO:0000259" key="1">
    <source>
        <dbReference type="SMART" id="SM00867"/>
    </source>
</evidence>
<dbReference type="PANTHER" id="PTHR34406">
    <property type="entry name" value="PROTEIN YCEI"/>
    <property type="match status" value="1"/>
</dbReference>
<dbReference type="SMART" id="SM00867">
    <property type="entry name" value="YceI"/>
    <property type="match status" value="1"/>
</dbReference>
<dbReference type="Proteomes" id="UP000187181">
    <property type="component" value="Unassembled WGS sequence"/>
</dbReference>
<sequence length="248" mass="26477">MNYVCTINVYTLDLHLKLENYHYLNQNYMKKTAILASMAAALLFTACADSNTATENTTAVTTEAPATAEGDAYAVDPAASQLTWNGKKVGGEHSGNISLQGGELVVADNQVVGGEFTIDMASITNTDIEDAKYNSDLVGHLKSDDFFGVEQHPTANFKINSISPIADAAAGQPNYNVAGDLTIKGKTNPVSFPATITVENGTATAKADVIVDRAKYDVRYGSKSFFDDLGDKVIDDNFTVSLDITAKQ</sequence>
<organism evidence="2 3">
    <name type="scientific">Pontibacter indicus</name>
    <dbReference type="NCBI Taxonomy" id="1317125"/>
    <lineage>
        <taxon>Bacteria</taxon>
        <taxon>Pseudomonadati</taxon>
        <taxon>Bacteroidota</taxon>
        <taxon>Cytophagia</taxon>
        <taxon>Cytophagales</taxon>
        <taxon>Hymenobacteraceae</taxon>
        <taxon>Pontibacter</taxon>
    </lineage>
</organism>
<reference evidence="3" key="1">
    <citation type="submission" date="2017-01" db="EMBL/GenBank/DDBJ databases">
        <authorList>
            <person name="Varghese N."/>
            <person name="Submissions S."/>
        </authorList>
    </citation>
    <scope>NUCLEOTIDE SEQUENCE [LARGE SCALE GENOMIC DNA]</scope>
    <source>
        <strain evidence="3">LP100</strain>
    </source>
</reference>
<dbReference type="AlphaFoldDB" id="A0A1R3XPN1"/>
<name>A0A1R3XPN1_9BACT</name>
<evidence type="ECO:0000313" key="2">
    <source>
        <dbReference type="EMBL" id="SIT93838.1"/>
    </source>
</evidence>
<dbReference type="InterPro" id="IPR007372">
    <property type="entry name" value="Lipid/polyisoprenoid-bd_YceI"/>
</dbReference>
<dbReference type="EMBL" id="FTPP01000003">
    <property type="protein sequence ID" value="SIT93838.1"/>
    <property type="molecule type" value="Genomic_DNA"/>
</dbReference>
<dbReference type="InterPro" id="IPR036761">
    <property type="entry name" value="TTHA0802/YceI-like_sf"/>
</dbReference>
<keyword evidence="3" id="KW-1185">Reference proteome</keyword>
<evidence type="ECO:0000313" key="3">
    <source>
        <dbReference type="Proteomes" id="UP000187181"/>
    </source>
</evidence>
<dbReference type="STRING" id="1317125.SAMN05444128_3250"/>
<dbReference type="SUPFAM" id="SSF101874">
    <property type="entry name" value="YceI-like"/>
    <property type="match status" value="1"/>
</dbReference>
<gene>
    <name evidence="2" type="ORF">SAMN05444128_3250</name>
</gene>
<proteinExistence type="predicted"/>
<dbReference type="Pfam" id="PF04264">
    <property type="entry name" value="YceI"/>
    <property type="match status" value="1"/>
</dbReference>
<protein>
    <submittedName>
        <fullName evidence="2">Polyisoprenoid-binding protein YceI</fullName>
    </submittedName>
</protein>
<dbReference type="PANTHER" id="PTHR34406:SF1">
    <property type="entry name" value="PROTEIN YCEI"/>
    <property type="match status" value="1"/>
</dbReference>